<dbReference type="OrthoDB" id="9765462at2"/>
<dbReference type="AlphaFoldDB" id="A0A4R2H884"/>
<dbReference type="InterPro" id="IPR011059">
    <property type="entry name" value="Metal-dep_hydrolase_composite"/>
</dbReference>
<evidence type="ECO:0000256" key="4">
    <source>
        <dbReference type="ARBA" id="ARBA00022723"/>
    </source>
</evidence>
<proteinExistence type="inferred from homology"/>
<dbReference type="PROSITE" id="PS00483">
    <property type="entry name" value="DIHYDROOROTASE_2"/>
    <property type="match status" value="1"/>
</dbReference>
<dbReference type="InterPro" id="IPR006680">
    <property type="entry name" value="Amidohydro-rel"/>
</dbReference>
<dbReference type="GO" id="GO:0046872">
    <property type="term" value="F:metal ion binding"/>
    <property type="evidence" value="ECO:0007669"/>
    <property type="project" value="UniProtKB-KW"/>
</dbReference>
<comment type="caution">
    <text evidence="8">The sequence shown here is derived from an EMBL/GenBank/DDBJ whole genome shotgun (WGS) entry which is preliminary data.</text>
</comment>
<dbReference type="NCBIfam" id="NF006688">
    <property type="entry name" value="PRK09236.1"/>
    <property type="match status" value="1"/>
</dbReference>
<dbReference type="InterPro" id="IPR050138">
    <property type="entry name" value="DHOase/Allantoinase_Hydrolase"/>
</dbReference>
<gene>
    <name evidence="7" type="primary">pyrC1</name>
    <name evidence="8" type="ORF">EV200_10875</name>
    <name evidence="7" type="ORF">GCM10011413_36950</name>
</gene>
<comment type="function">
    <text evidence="2">Catalyzes the reversible cyclization of carbamoyl aspartate to dihydroorotate.</text>
</comment>
<evidence type="ECO:0000256" key="3">
    <source>
        <dbReference type="ARBA" id="ARBA00010286"/>
    </source>
</evidence>
<dbReference type="InterPro" id="IPR032466">
    <property type="entry name" value="Metal_Hydrolase"/>
</dbReference>
<sequence length="444" mass="49285">MNSYLIKAATIVNEGQKIVADVLIKDGLIAKIGRNLSAPNATEINAEGQFLLPGMIDDQVHFREPGLTHKADIFTESMAAVAGGITSFMEMPNTVPNTLTQELLADKYKIAAETSLANYSFYMGASNDNIDEVLKTDPKNVCGIKVFMGSSTGNMLVDNEKTLENIFSKAPILVATHCEDEATIRQNLAEFKVKYGDDLTIDMHPLIRSAEACYKSSSLAVELAKRYQTRLHILHISTAKEIALFDNSIPLKDKKITAEACVHHLWFNDQDYATKGNFIKWNPAVKTKDDQKGVLQGVLDDNIDVIATDHAPHTLEEKQQPYASAPSGGPLVQHALPALLEMHLQGKISLEKIVEKTAHNLAICFDIEKRGFIREGYWADLVLVDLKDSWKVTTLNNFYKCGWSPFDGDTFQASITHTFVSGNLAYQKGKFTTDQIGKRLTFER</sequence>
<dbReference type="GO" id="GO:0004038">
    <property type="term" value="F:allantoinase activity"/>
    <property type="evidence" value="ECO:0007669"/>
    <property type="project" value="TreeGrafter"/>
</dbReference>
<dbReference type="SUPFAM" id="SSF51338">
    <property type="entry name" value="Composite domain of metallo-dependent hydrolases"/>
    <property type="match status" value="1"/>
</dbReference>
<protein>
    <submittedName>
        <fullName evidence="8">Dihydroorotase</fullName>
    </submittedName>
</protein>
<dbReference type="EMBL" id="BMJO01000007">
    <property type="protein sequence ID" value="GGE66978.1"/>
    <property type="molecule type" value="Genomic_DNA"/>
</dbReference>
<dbReference type="Gene3D" id="3.20.20.140">
    <property type="entry name" value="Metal-dependent hydrolases"/>
    <property type="match status" value="1"/>
</dbReference>
<evidence type="ECO:0000256" key="2">
    <source>
        <dbReference type="ARBA" id="ARBA00002368"/>
    </source>
</evidence>
<reference evidence="8 9" key="3">
    <citation type="submission" date="2019-03" db="EMBL/GenBank/DDBJ databases">
        <title>Genomic Encyclopedia of Type Strains, Phase IV (KMG-IV): sequencing the most valuable type-strain genomes for metagenomic binning, comparative biology and taxonomic classification.</title>
        <authorList>
            <person name="Goeker M."/>
        </authorList>
    </citation>
    <scope>NUCLEOTIDE SEQUENCE [LARGE SCALE GENOMIC DNA]</scope>
    <source>
        <strain evidence="8 9">DSM 103236</strain>
    </source>
</reference>
<dbReference type="GO" id="GO:0005737">
    <property type="term" value="C:cytoplasm"/>
    <property type="evidence" value="ECO:0007669"/>
    <property type="project" value="TreeGrafter"/>
</dbReference>
<dbReference type="Proteomes" id="UP000622648">
    <property type="component" value="Unassembled WGS sequence"/>
</dbReference>
<reference evidence="7" key="1">
    <citation type="journal article" date="2014" name="Int. J. Syst. Evol. Microbiol.">
        <title>Complete genome of a new Firmicutes species belonging to the dominant human colonic microbiota ('Ruminococcus bicirculans') reveals two chromosomes and a selective capacity to utilize plant glucans.</title>
        <authorList>
            <consortium name="NISC Comparative Sequencing Program"/>
            <person name="Wegmann U."/>
            <person name="Louis P."/>
            <person name="Goesmann A."/>
            <person name="Henrissat B."/>
            <person name="Duncan S.H."/>
            <person name="Flint H.J."/>
        </authorList>
    </citation>
    <scope>NUCLEOTIDE SEQUENCE</scope>
    <source>
        <strain evidence="7">CGMCC 1.15644</strain>
    </source>
</reference>
<dbReference type="PANTHER" id="PTHR43668">
    <property type="entry name" value="ALLANTOINASE"/>
    <property type="match status" value="1"/>
</dbReference>
<dbReference type="Proteomes" id="UP000295684">
    <property type="component" value="Unassembled WGS sequence"/>
</dbReference>
<evidence type="ECO:0000256" key="1">
    <source>
        <dbReference type="ARBA" id="ARBA00001947"/>
    </source>
</evidence>
<comment type="cofactor">
    <cofactor evidence="1">
        <name>Zn(2+)</name>
        <dbReference type="ChEBI" id="CHEBI:29105"/>
    </cofactor>
</comment>
<evidence type="ECO:0000313" key="7">
    <source>
        <dbReference type="EMBL" id="GGE66978.1"/>
    </source>
</evidence>
<keyword evidence="10" id="KW-1185">Reference proteome</keyword>
<evidence type="ECO:0000313" key="9">
    <source>
        <dbReference type="Proteomes" id="UP000295684"/>
    </source>
</evidence>
<accession>A0A4R2H884</accession>
<dbReference type="CDD" id="cd01318">
    <property type="entry name" value="DHOase_IIb"/>
    <property type="match status" value="1"/>
</dbReference>
<dbReference type="Gene3D" id="2.30.40.10">
    <property type="entry name" value="Urease, subunit C, domain 1"/>
    <property type="match status" value="1"/>
</dbReference>
<dbReference type="RefSeq" id="WP_132535391.1">
    <property type="nucleotide sequence ID" value="NZ_BMJO01000007.1"/>
</dbReference>
<evidence type="ECO:0000313" key="10">
    <source>
        <dbReference type="Proteomes" id="UP000622648"/>
    </source>
</evidence>
<dbReference type="SUPFAM" id="SSF51556">
    <property type="entry name" value="Metallo-dependent hydrolases"/>
    <property type="match status" value="1"/>
</dbReference>
<reference evidence="10" key="2">
    <citation type="journal article" date="2019" name="Int. J. Syst. Evol. Microbiol.">
        <title>The Global Catalogue of Microorganisms (GCM) 10K type strain sequencing project: providing services to taxonomists for standard genome sequencing and annotation.</title>
        <authorList>
            <consortium name="The Broad Institute Genomics Platform"/>
            <consortium name="The Broad Institute Genome Sequencing Center for Infectious Disease"/>
            <person name="Wu L."/>
            <person name="Ma J."/>
        </authorList>
    </citation>
    <scope>NUCLEOTIDE SEQUENCE [LARGE SCALE GENOMIC DNA]</scope>
    <source>
        <strain evidence="10">CGMCC 1.15644</strain>
    </source>
</reference>
<name>A0A4R2H884_9SPHI</name>
<comment type="similarity">
    <text evidence="3">Belongs to the metallo-dependent hydrolases superfamily. DHOase family. Class I DHOase subfamily.</text>
</comment>
<dbReference type="InterPro" id="IPR002195">
    <property type="entry name" value="Dihydroorotase_CS"/>
</dbReference>
<evidence type="ECO:0000259" key="6">
    <source>
        <dbReference type="Pfam" id="PF01979"/>
    </source>
</evidence>
<organism evidence="8 9">
    <name type="scientific">Pedobacter psychrotolerans</name>
    <dbReference type="NCBI Taxonomy" id="1843235"/>
    <lineage>
        <taxon>Bacteria</taxon>
        <taxon>Pseudomonadati</taxon>
        <taxon>Bacteroidota</taxon>
        <taxon>Sphingobacteriia</taxon>
        <taxon>Sphingobacteriales</taxon>
        <taxon>Sphingobacteriaceae</taxon>
        <taxon>Pedobacter</taxon>
    </lineage>
</organism>
<reference evidence="7" key="4">
    <citation type="submission" date="2024-05" db="EMBL/GenBank/DDBJ databases">
        <authorList>
            <person name="Sun Q."/>
            <person name="Zhou Y."/>
        </authorList>
    </citation>
    <scope>NUCLEOTIDE SEQUENCE</scope>
    <source>
        <strain evidence="7">CGMCC 1.15644</strain>
    </source>
</reference>
<dbReference type="EMBL" id="SLWO01000008">
    <property type="protein sequence ID" value="TCO20635.1"/>
    <property type="molecule type" value="Genomic_DNA"/>
</dbReference>
<dbReference type="PANTHER" id="PTHR43668:SF4">
    <property type="entry name" value="ALLANTOINASE"/>
    <property type="match status" value="1"/>
</dbReference>
<keyword evidence="5" id="KW-0378">Hydrolase</keyword>
<dbReference type="GO" id="GO:0006145">
    <property type="term" value="P:purine nucleobase catabolic process"/>
    <property type="evidence" value="ECO:0007669"/>
    <property type="project" value="TreeGrafter"/>
</dbReference>
<evidence type="ECO:0000256" key="5">
    <source>
        <dbReference type="ARBA" id="ARBA00022801"/>
    </source>
</evidence>
<feature type="domain" description="Amidohydrolase-related" evidence="6">
    <location>
        <begin position="50"/>
        <end position="424"/>
    </location>
</feature>
<evidence type="ECO:0000313" key="8">
    <source>
        <dbReference type="EMBL" id="TCO20635.1"/>
    </source>
</evidence>
<keyword evidence="4" id="KW-0479">Metal-binding</keyword>
<dbReference type="Pfam" id="PF01979">
    <property type="entry name" value="Amidohydro_1"/>
    <property type="match status" value="1"/>
</dbReference>